<dbReference type="EMBL" id="MU003493">
    <property type="protein sequence ID" value="KAF2477119.1"/>
    <property type="molecule type" value="Genomic_DNA"/>
</dbReference>
<accession>A0ACB6RCZ8</accession>
<protein>
    <submittedName>
        <fullName evidence="1">Uncharacterized protein</fullName>
    </submittedName>
</protein>
<reference evidence="1" key="1">
    <citation type="journal article" date="2020" name="Stud. Mycol.">
        <title>101 Dothideomycetes genomes: a test case for predicting lifestyles and emergence of pathogens.</title>
        <authorList>
            <person name="Haridas S."/>
            <person name="Albert R."/>
            <person name="Binder M."/>
            <person name="Bloem J."/>
            <person name="Labutti K."/>
            <person name="Salamov A."/>
            <person name="Andreopoulos B."/>
            <person name="Baker S."/>
            <person name="Barry K."/>
            <person name="Bills G."/>
            <person name="Bluhm B."/>
            <person name="Cannon C."/>
            <person name="Castanera R."/>
            <person name="Culley D."/>
            <person name="Daum C."/>
            <person name="Ezra D."/>
            <person name="Gonzalez J."/>
            <person name="Henrissat B."/>
            <person name="Kuo A."/>
            <person name="Liang C."/>
            <person name="Lipzen A."/>
            <person name="Lutzoni F."/>
            <person name="Magnuson J."/>
            <person name="Mondo S."/>
            <person name="Nolan M."/>
            <person name="Ohm R."/>
            <person name="Pangilinan J."/>
            <person name="Park H.-J."/>
            <person name="Ramirez L."/>
            <person name="Alfaro M."/>
            <person name="Sun H."/>
            <person name="Tritt A."/>
            <person name="Yoshinaga Y."/>
            <person name="Zwiers L.-H."/>
            <person name="Turgeon B."/>
            <person name="Goodwin S."/>
            <person name="Spatafora J."/>
            <person name="Crous P."/>
            <person name="Grigoriev I."/>
        </authorList>
    </citation>
    <scope>NUCLEOTIDE SEQUENCE</scope>
    <source>
        <strain evidence="1">ATCC 200398</strain>
    </source>
</reference>
<keyword evidence="2" id="KW-1185">Reference proteome</keyword>
<organism evidence="1 2">
    <name type="scientific">Lindgomyces ingoldianus</name>
    <dbReference type="NCBI Taxonomy" id="673940"/>
    <lineage>
        <taxon>Eukaryota</taxon>
        <taxon>Fungi</taxon>
        <taxon>Dikarya</taxon>
        <taxon>Ascomycota</taxon>
        <taxon>Pezizomycotina</taxon>
        <taxon>Dothideomycetes</taxon>
        <taxon>Pleosporomycetidae</taxon>
        <taxon>Pleosporales</taxon>
        <taxon>Lindgomycetaceae</taxon>
        <taxon>Lindgomyces</taxon>
    </lineage>
</organism>
<evidence type="ECO:0000313" key="2">
    <source>
        <dbReference type="Proteomes" id="UP000799755"/>
    </source>
</evidence>
<gene>
    <name evidence="1" type="ORF">BDR25DRAFT_371068</name>
</gene>
<comment type="caution">
    <text evidence="1">The sequence shown here is derived from an EMBL/GenBank/DDBJ whole genome shotgun (WGS) entry which is preliminary data.</text>
</comment>
<feature type="non-terminal residue" evidence="1">
    <location>
        <position position="1"/>
    </location>
</feature>
<name>A0ACB6RCZ8_9PLEO</name>
<proteinExistence type="predicted"/>
<dbReference type="Proteomes" id="UP000799755">
    <property type="component" value="Unassembled WGS sequence"/>
</dbReference>
<evidence type="ECO:0000313" key="1">
    <source>
        <dbReference type="EMBL" id="KAF2477119.1"/>
    </source>
</evidence>
<sequence>LVIIKSLTSTTSPPWSLSVGRQWVHWSQPWYKKIILKGNYLFIKCEDSMTQDLLPKLVNICNFINQQLNPVPPSSIATKACRSLLQL</sequence>